<evidence type="ECO:0000256" key="2">
    <source>
        <dbReference type="ARBA" id="ARBA00006339"/>
    </source>
</evidence>
<proteinExistence type="inferred from homology"/>
<keyword evidence="9" id="KW-0119">Carbohydrate metabolism</keyword>
<dbReference type="InterPro" id="IPR018011">
    <property type="entry name" value="Carb_sulfotrans_8-10"/>
</dbReference>
<evidence type="ECO:0000256" key="6">
    <source>
        <dbReference type="ARBA" id="ARBA00023034"/>
    </source>
</evidence>
<dbReference type="Gene3D" id="3.40.50.300">
    <property type="entry name" value="P-loop containing nucleotide triphosphate hydrolases"/>
    <property type="match status" value="1"/>
</dbReference>
<evidence type="ECO:0000313" key="11">
    <source>
        <dbReference type="Proteomes" id="UP000007110"/>
    </source>
</evidence>
<keyword evidence="9" id="KW-0735">Signal-anchor</keyword>
<dbReference type="OMA" id="IYCPIPK"/>
<sequence>MGSRKKTISAIIGLVIFLTILHLLFVTYDHPLVWFELHLGSPERRHDQTTNEAKNWSQVQQIQMARRERLRQGCAAVGYKQRFVIQNLDRSTLKKFSRIHVIPELKAIYCPIPKVASTSWRRLLLRATKNDASEPVVHSKRVFPKLSSFPLQDARRILKTYTTFFFVRNPYSRVLSAYKNKLLSEDIKVREELERWYKQHDPQEVKNMNSSDHFTFKQFVKHYIESDAKNPHWEDMMELCYPCEIDYDFIGHLETLKDDSDYLIDLLNIPDGVIFPNEVKPQTNSSQGDTLQMFYSQLANGQYRDLSFSQGLARDALLFGYDTPESIKRV</sequence>
<reference evidence="11" key="1">
    <citation type="submission" date="2015-02" db="EMBL/GenBank/DDBJ databases">
        <title>Genome sequencing for Strongylocentrotus purpuratus.</title>
        <authorList>
            <person name="Murali S."/>
            <person name="Liu Y."/>
            <person name="Vee V."/>
            <person name="English A."/>
            <person name="Wang M."/>
            <person name="Skinner E."/>
            <person name="Han Y."/>
            <person name="Muzny D.M."/>
            <person name="Worley K.C."/>
            <person name="Gibbs R.A."/>
        </authorList>
    </citation>
    <scope>NUCLEOTIDE SEQUENCE</scope>
</reference>
<evidence type="ECO:0000256" key="7">
    <source>
        <dbReference type="ARBA" id="ARBA00023136"/>
    </source>
</evidence>
<protein>
    <recommendedName>
        <fullName evidence="9">Carbohydrate sulfotransferase</fullName>
        <ecNumber evidence="9">2.8.2.-</ecNumber>
    </recommendedName>
</protein>
<name>A0A7M7RG61_STRPU</name>
<dbReference type="InterPro" id="IPR005331">
    <property type="entry name" value="Sulfotransferase"/>
</dbReference>
<evidence type="ECO:0000313" key="10">
    <source>
        <dbReference type="EnsemblMetazoa" id="XP_784620"/>
    </source>
</evidence>
<dbReference type="GeneID" id="579408"/>
<evidence type="ECO:0000256" key="3">
    <source>
        <dbReference type="ARBA" id="ARBA00022679"/>
    </source>
</evidence>
<keyword evidence="8 9" id="KW-0325">Glycoprotein</keyword>
<feature type="transmembrane region" description="Helical" evidence="9">
    <location>
        <begin position="7"/>
        <end position="28"/>
    </location>
</feature>
<evidence type="ECO:0000256" key="5">
    <source>
        <dbReference type="ARBA" id="ARBA00022989"/>
    </source>
</evidence>
<keyword evidence="3 9" id="KW-0808">Transferase</keyword>
<dbReference type="GO" id="GO:0008146">
    <property type="term" value="F:sulfotransferase activity"/>
    <property type="evidence" value="ECO:0000318"/>
    <property type="project" value="GO_Central"/>
</dbReference>
<keyword evidence="11" id="KW-1185">Reference proteome</keyword>
<keyword evidence="7 9" id="KW-0472">Membrane</keyword>
<dbReference type="GO" id="GO:0000139">
    <property type="term" value="C:Golgi membrane"/>
    <property type="evidence" value="ECO:0007669"/>
    <property type="project" value="UniProtKB-SubCell"/>
</dbReference>
<comment type="subcellular location">
    <subcellularLocation>
        <location evidence="1 9">Golgi apparatus membrane</location>
        <topology evidence="1 9">Single-pass type II membrane protein</topology>
    </subcellularLocation>
</comment>
<keyword evidence="5 9" id="KW-1133">Transmembrane helix</keyword>
<dbReference type="Pfam" id="PF03567">
    <property type="entry name" value="Sulfotransfer_2"/>
    <property type="match status" value="1"/>
</dbReference>
<accession>A0A7M7RG61</accession>
<dbReference type="InParanoid" id="A0A7M7RG61"/>
<dbReference type="PANTHER" id="PTHR12137:SF54">
    <property type="entry name" value="CARBOHYDRATE SULFOTRANSFERASE"/>
    <property type="match status" value="1"/>
</dbReference>
<dbReference type="AlphaFoldDB" id="A0A7M7RG61"/>
<dbReference type="PANTHER" id="PTHR12137">
    <property type="entry name" value="CARBOHYDRATE SULFOTRANSFERASE"/>
    <property type="match status" value="1"/>
</dbReference>
<evidence type="ECO:0000256" key="1">
    <source>
        <dbReference type="ARBA" id="ARBA00004323"/>
    </source>
</evidence>
<dbReference type="EC" id="2.8.2.-" evidence="9"/>
<dbReference type="KEGG" id="spu:579408"/>
<organism evidence="10 11">
    <name type="scientific">Strongylocentrotus purpuratus</name>
    <name type="common">Purple sea urchin</name>
    <dbReference type="NCBI Taxonomy" id="7668"/>
    <lineage>
        <taxon>Eukaryota</taxon>
        <taxon>Metazoa</taxon>
        <taxon>Echinodermata</taxon>
        <taxon>Eleutherozoa</taxon>
        <taxon>Echinozoa</taxon>
        <taxon>Echinoidea</taxon>
        <taxon>Euechinoidea</taxon>
        <taxon>Echinacea</taxon>
        <taxon>Camarodonta</taxon>
        <taxon>Echinidea</taxon>
        <taxon>Strongylocentrotidae</taxon>
        <taxon>Strongylocentrotus</taxon>
    </lineage>
</organism>
<reference evidence="10" key="2">
    <citation type="submission" date="2021-01" db="UniProtKB">
        <authorList>
            <consortium name="EnsemblMetazoa"/>
        </authorList>
    </citation>
    <scope>IDENTIFICATION</scope>
</reference>
<dbReference type="Proteomes" id="UP000007110">
    <property type="component" value="Unassembled WGS sequence"/>
</dbReference>
<comment type="similarity">
    <text evidence="2 9">Belongs to the sulfotransferase 2 family.</text>
</comment>
<dbReference type="GO" id="GO:0016051">
    <property type="term" value="P:carbohydrate biosynthetic process"/>
    <property type="evidence" value="ECO:0007669"/>
    <property type="project" value="InterPro"/>
</dbReference>
<evidence type="ECO:0000256" key="9">
    <source>
        <dbReference type="RuleBase" id="RU364020"/>
    </source>
</evidence>
<evidence type="ECO:0000256" key="4">
    <source>
        <dbReference type="ARBA" id="ARBA00022692"/>
    </source>
</evidence>
<keyword evidence="4 9" id="KW-0812">Transmembrane</keyword>
<keyword evidence="6 9" id="KW-0333">Golgi apparatus</keyword>
<dbReference type="OrthoDB" id="2019940at2759"/>
<dbReference type="InterPro" id="IPR027417">
    <property type="entry name" value="P-loop_NTPase"/>
</dbReference>
<dbReference type="EnsemblMetazoa" id="XM_779527">
    <property type="protein sequence ID" value="XP_784620"/>
    <property type="gene ID" value="LOC579408"/>
</dbReference>
<dbReference type="RefSeq" id="XP_784620.2">
    <property type="nucleotide sequence ID" value="XM_779527.4"/>
</dbReference>
<evidence type="ECO:0000256" key="8">
    <source>
        <dbReference type="ARBA" id="ARBA00023180"/>
    </source>
</evidence>